<evidence type="ECO:0000313" key="2">
    <source>
        <dbReference type="EMBL" id="KZV78114.1"/>
    </source>
</evidence>
<feature type="region of interest" description="Disordered" evidence="1">
    <location>
        <begin position="1"/>
        <end position="28"/>
    </location>
</feature>
<reference evidence="2 3" key="1">
    <citation type="journal article" date="2016" name="Mol. Biol. Evol.">
        <title>Comparative Genomics of Early-Diverging Mushroom-Forming Fungi Provides Insights into the Origins of Lignocellulose Decay Capabilities.</title>
        <authorList>
            <person name="Nagy L.G."/>
            <person name="Riley R."/>
            <person name="Tritt A."/>
            <person name="Adam C."/>
            <person name="Daum C."/>
            <person name="Floudas D."/>
            <person name="Sun H."/>
            <person name="Yadav J.S."/>
            <person name="Pangilinan J."/>
            <person name="Larsson K.H."/>
            <person name="Matsuura K."/>
            <person name="Barry K."/>
            <person name="Labutti K."/>
            <person name="Kuo R."/>
            <person name="Ohm R.A."/>
            <person name="Bhattacharya S.S."/>
            <person name="Shirouzu T."/>
            <person name="Yoshinaga Y."/>
            <person name="Martin F.M."/>
            <person name="Grigoriev I.V."/>
            <person name="Hibbett D.S."/>
        </authorList>
    </citation>
    <scope>NUCLEOTIDE SEQUENCE [LARGE SCALE GENOMIC DNA]</scope>
    <source>
        <strain evidence="2 3">HHB12029</strain>
    </source>
</reference>
<dbReference type="Proteomes" id="UP000077266">
    <property type="component" value="Unassembled WGS sequence"/>
</dbReference>
<gene>
    <name evidence="2" type="ORF">EXIGLDRAFT_718154</name>
</gene>
<accession>A0A166MJX1</accession>
<feature type="non-terminal residue" evidence="2">
    <location>
        <position position="69"/>
    </location>
</feature>
<organism evidence="2 3">
    <name type="scientific">Exidia glandulosa HHB12029</name>
    <dbReference type="NCBI Taxonomy" id="1314781"/>
    <lineage>
        <taxon>Eukaryota</taxon>
        <taxon>Fungi</taxon>
        <taxon>Dikarya</taxon>
        <taxon>Basidiomycota</taxon>
        <taxon>Agaricomycotina</taxon>
        <taxon>Agaricomycetes</taxon>
        <taxon>Auriculariales</taxon>
        <taxon>Exidiaceae</taxon>
        <taxon>Exidia</taxon>
    </lineage>
</organism>
<dbReference type="InParanoid" id="A0A166MJX1"/>
<keyword evidence="3" id="KW-1185">Reference proteome</keyword>
<dbReference type="EMBL" id="KV427118">
    <property type="protein sequence ID" value="KZV78114.1"/>
    <property type="molecule type" value="Genomic_DNA"/>
</dbReference>
<protein>
    <submittedName>
        <fullName evidence="2">Uncharacterized protein</fullName>
    </submittedName>
</protein>
<dbReference type="AlphaFoldDB" id="A0A166MJX1"/>
<name>A0A166MJX1_EXIGL</name>
<sequence length="69" mass="7535">MYIRSRRRGSDVARAVPPRPTTDAPSGHRVHRYVPSALLASFRPSVFVRALAVESLASRIASLCCTVPT</sequence>
<evidence type="ECO:0000313" key="3">
    <source>
        <dbReference type="Proteomes" id="UP000077266"/>
    </source>
</evidence>
<proteinExistence type="predicted"/>
<evidence type="ECO:0000256" key="1">
    <source>
        <dbReference type="SAM" id="MobiDB-lite"/>
    </source>
</evidence>